<sequence length="195" mass="20528">MSATLNPDALDNKGEFHSRVPPAKPLTTKGHKPGVKVGNDALPEFSAKTYPPGTAPRENTFQPNPVSEVPGQALNPDATVRTDPLDFPGATSATVYNETKFGKPIHGQTSSELHGSKKRERNGVEGRVTRGYPGVESGYGSVEHKVRQVGADLEGRAAEMKGQRGYSGATEGGLNVPGAEAAIPVDPEHTAAELH</sequence>
<dbReference type="AlphaFoldDB" id="A0A9W8YM39"/>
<comment type="caution">
    <text evidence="2">The sequence shown here is derived from an EMBL/GenBank/DDBJ whole genome shotgun (WGS) entry which is preliminary data.</text>
</comment>
<protein>
    <submittedName>
        <fullName evidence="2">Uncharacterized protein</fullName>
    </submittedName>
</protein>
<proteinExistence type="predicted"/>
<feature type="region of interest" description="Disordered" evidence="1">
    <location>
        <begin position="1"/>
        <end position="143"/>
    </location>
</feature>
<name>A0A9W8YM39_9PEZI</name>
<organism evidence="2 3">
    <name type="scientific">Gnomoniopsis smithogilvyi</name>
    <dbReference type="NCBI Taxonomy" id="1191159"/>
    <lineage>
        <taxon>Eukaryota</taxon>
        <taxon>Fungi</taxon>
        <taxon>Dikarya</taxon>
        <taxon>Ascomycota</taxon>
        <taxon>Pezizomycotina</taxon>
        <taxon>Sordariomycetes</taxon>
        <taxon>Sordariomycetidae</taxon>
        <taxon>Diaporthales</taxon>
        <taxon>Gnomoniaceae</taxon>
        <taxon>Gnomoniopsis</taxon>
    </lineage>
</organism>
<dbReference type="OrthoDB" id="3260716at2759"/>
<accession>A0A9W8YM39</accession>
<dbReference type="EMBL" id="JAPEVB010000006">
    <property type="protein sequence ID" value="KAJ4386017.1"/>
    <property type="molecule type" value="Genomic_DNA"/>
</dbReference>
<evidence type="ECO:0000256" key="1">
    <source>
        <dbReference type="SAM" id="MobiDB-lite"/>
    </source>
</evidence>
<reference evidence="2" key="1">
    <citation type="submission" date="2022-10" db="EMBL/GenBank/DDBJ databases">
        <title>Tapping the CABI collections for fungal endophytes: first genome assemblies for Collariella, Neodidymelliopsis, Ascochyta clinopodiicola, Didymella pomorum, Didymosphaeria variabile, Neocosmospora piperis and Neocucurbitaria cava.</title>
        <authorList>
            <person name="Hill R."/>
        </authorList>
    </citation>
    <scope>NUCLEOTIDE SEQUENCE</scope>
    <source>
        <strain evidence="2">IMI 355082</strain>
    </source>
</reference>
<feature type="compositionally biased region" description="Basic and acidic residues" evidence="1">
    <location>
        <begin position="186"/>
        <end position="195"/>
    </location>
</feature>
<dbReference type="Proteomes" id="UP001140453">
    <property type="component" value="Unassembled WGS sequence"/>
</dbReference>
<evidence type="ECO:0000313" key="3">
    <source>
        <dbReference type="Proteomes" id="UP001140453"/>
    </source>
</evidence>
<feature type="region of interest" description="Disordered" evidence="1">
    <location>
        <begin position="160"/>
        <end position="195"/>
    </location>
</feature>
<gene>
    <name evidence="2" type="ORF">N0V93_008908</name>
</gene>
<keyword evidence="3" id="KW-1185">Reference proteome</keyword>
<evidence type="ECO:0000313" key="2">
    <source>
        <dbReference type="EMBL" id="KAJ4386017.1"/>
    </source>
</evidence>